<reference evidence="6" key="1">
    <citation type="submission" date="2020-05" db="EMBL/GenBank/DDBJ databases">
        <authorList>
            <person name="Chiriac C."/>
            <person name="Salcher M."/>
            <person name="Ghai R."/>
            <person name="Kavagutti S V."/>
        </authorList>
    </citation>
    <scope>NUCLEOTIDE SEQUENCE</scope>
</reference>
<organism evidence="6">
    <name type="scientific">freshwater metagenome</name>
    <dbReference type="NCBI Taxonomy" id="449393"/>
    <lineage>
        <taxon>unclassified sequences</taxon>
        <taxon>metagenomes</taxon>
        <taxon>ecological metagenomes</taxon>
    </lineage>
</organism>
<gene>
    <name evidence="3" type="ORF">UFOPK2582_00282</name>
    <name evidence="4" type="ORF">UFOPK3046_01716</name>
    <name evidence="5" type="ORF">UFOPK3914_00547</name>
    <name evidence="6" type="ORF">UFOPK4173_01140</name>
    <name evidence="7" type="ORF">UFOPK4354_00113</name>
</gene>
<evidence type="ECO:0000313" key="7">
    <source>
        <dbReference type="EMBL" id="CAB5060122.1"/>
    </source>
</evidence>
<dbReference type="AlphaFoldDB" id="A0A6J7S543"/>
<evidence type="ECO:0000313" key="4">
    <source>
        <dbReference type="EMBL" id="CAB4820574.1"/>
    </source>
</evidence>
<evidence type="ECO:0000313" key="5">
    <source>
        <dbReference type="EMBL" id="CAB4972847.1"/>
    </source>
</evidence>
<dbReference type="EMBL" id="CAFBOG010000034">
    <property type="protein sequence ID" value="CAB4972847.1"/>
    <property type="molecule type" value="Genomic_DNA"/>
</dbReference>
<dbReference type="EMBL" id="CAEZXS010000019">
    <property type="protein sequence ID" value="CAB4688919.1"/>
    <property type="molecule type" value="Genomic_DNA"/>
</dbReference>
<evidence type="ECO:0000259" key="2">
    <source>
        <dbReference type="Pfam" id="PF07811"/>
    </source>
</evidence>
<keyword evidence="1" id="KW-0812">Transmembrane</keyword>
<name>A0A6J7S543_9ZZZZ</name>
<evidence type="ECO:0000256" key="1">
    <source>
        <dbReference type="SAM" id="Phobius"/>
    </source>
</evidence>
<accession>A0A6J7S543</accession>
<evidence type="ECO:0000313" key="3">
    <source>
        <dbReference type="EMBL" id="CAB4688919.1"/>
    </source>
</evidence>
<evidence type="ECO:0000313" key="6">
    <source>
        <dbReference type="EMBL" id="CAB5035668.1"/>
    </source>
</evidence>
<feature type="domain" description="TadE-like" evidence="2">
    <location>
        <begin position="1"/>
        <end position="35"/>
    </location>
</feature>
<dbReference type="Pfam" id="PF07811">
    <property type="entry name" value="TadE"/>
    <property type="match status" value="1"/>
</dbReference>
<dbReference type="EMBL" id="CAFAAQ010000203">
    <property type="protein sequence ID" value="CAB4820574.1"/>
    <property type="molecule type" value="Genomic_DNA"/>
</dbReference>
<keyword evidence="1" id="KW-0472">Membrane</keyword>
<protein>
    <submittedName>
        <fullName evidence="6">Unannotated protein</fullName>
    </submittedName>
</protein>
<dbReference type="InterPro" id="IPR012495">
    <property type="entry name" value="TadE-like_dom"/>
</dbReference>
<keyword evidence="1" id="KW-1133">Transmembrane helix</keyword>
<proteinExistence type="predicted"/>
<dbReference type="EMBL" id="CAFBPW010000128">
    <property type="protein sequence ID" value="CAB5035668.1"/>
    <property type="molecule type" value="Genomic_DNA"/>
</dbReference>
<dbReference type="EMBL" id="CAFBQW010000006">
    <property type="protein sequence ID" value="CAB5060122.1"/>
    <property type="molecule type" value="Genomic_DNA"/>
</dbReference>
<sequence length="180" mass="18457">MVLPVMILIVVGIIEFGMLFTSYSTSTASTRSGARLAATAYAQAGSVASAQNAALTQIALSSAADLKVLTNGTPVGMAVYKVNPAATDGAPFGGYPGDAMAGGCSSSCVKFTWNPTTKTMTQTTGSWTNADACGVTVDTIGVFVQVQHKYITGFFGSNRTVTGHTVMRLEPLPSDQCPGG</sequence>
<feature type="transmembrane region" description="Helical" evidence="1">
    <location>
        <begin position="6"/>
        <end position="25"/>
    </location>
</feature>